<accession>R7UJ41</accession>
<sequence length="270" mass="31138">MYDPQDAYPMVDLDSDREDDDSSDNEIDVILHGTPEQKRRFRRRSLGKAESSSEDEFEKEMEAELTATMVGIQQKAIVGAAPFPLPSTSTDVKMEEKVYDKQYFDSDEDDSVMKRKIPTNDDLLYDPDLDEKDQKWIDQRRQRYLPKQKQPKKGRQKPLPHSDAVLNCPACMSLLCLDCQKHSSYANQYRAMFVTNCAVDRTELLNYPRAANKSKKQKKKGSEETEEMTPAEVNSDDQFHPVRCVTCTTQVGVFDKEDVYHFFNVLSSYS</sequence>
<evidence type="ECO:0000313" key="4">
    <source>
        <dbReference type="Proteomes" id="UP000014760"/>
    </source>
</evidence>
<feature type="compositionally biased region" description="Acidic residues" evidence="1">
    <location>
        <begin position="13"/>
        <end position="27"/>
    </location>
</feature>
<proteinExistence type="predicted"/>
<dbReference type="PANTHER" id="PTHR15967:SF0">
    <property type="entry name" value="E2F-ASSOCIATED PHOSPHOPROTEIN"/>
    <property type="match status" value="1"/>
</dbReference>
<dbReference type="OMA" id="CFVNKEE"/>
<dbReference type="OrthoDB" id="122464at2759"/>
<evidence type="ECO:0000313" key="3">
    <source>
        <dbReference type="EnsemblMetazoa" id="CapteP21278"/>
    </source>
</evidence>
<dbReference type="HOGENOM" id="CLU_075202_0_0_1"/>
<dbReference type="EMBL" id="KB300862">
    <property type="protein sequence ID" value="ELU06220.1"/>
    <property type="molecule type" value="Genomic_DNA"/>
</dbReference>
<reference evidence="4" key="1">
    <citation type="submission" date="2012-12" db="EMBL/GenBank/DDBJ databases">
        <authorList>
            <person name="Hellsten U."/>
            <person name="Grimwood J."/>
            <person name="Chapman J.A."/>
            <person name="Shapiro H."/>
            <person name="Aerts A."/>
            <person name="Otillar R.P."/>
            <person name="Terry A.Y."/>
            <person name="Boore J.L."/>
            <person name="Simakov O."/>
            <person name="Marletaz F."/>
            <person name="Cho S.-J."/>
            <person name="Edsinger-Gonzales E."/>
            <person name="Havlak P."/>
            <person name="Kuo D.-H."/>
            <person name="Larsson T."/>
            <person name="Lv J."/>
            <person name="Arendt D."/>
            <person name="Savage R."/>
            <person name="Osoegawa K."/>
            <person name="de Jong P."/>
            <person name="Lindberg D.R."/>
            <person name="Seaver E.C."/>
            <person name="Weisblat D.A."/>
            <person name="Putnam N.H."/>
            <person name="Grigoriev I.V."/>
            <person name="Rokhsar D.S."/>
        </authorList>
    </citation>
    <scope>NUCLEOTIDE SEQUENCE</scope>
    <source>
        <strain evidence="4">I ESC-2004</strain>
    </source>
</reference>
<keyword evidence="4" id="KW-1185">Reference proteome</keyword>
<dbReference type="InterPro" id="IPR019370">
    <property type="entry name" value="E2F-assoc_phosphoprotein"/>
</dbReference>
<dbReference type="AlphaFoldDB" id="R7UJ41"/>
<reference evidence="3" key="3">
    <citation type="submission" date="2015-06" db="UniProtKB">
        <authorList>
            <consortium name="EnsemblMetazoa"/>
        </authorList>
    </citation>
    <scope>IDENTIFICATION</scope>
</reference>
<organism evidence="2">
    <name type="scientific">Capitella teleta</name>
    <name type="common">Polychaete worm</name>
    <dbReference type="NCBI Taxonomy" id="283909"/>
    <lineage>
        <taxon>Eukaryota</taxon>
        <taxon>Metazoa</taxon>
        <taxon>Spiralia</taxon>
        <taxon>Lophotrochozoa</taxon>
        <taxon>Annelida</taxon>
        <taxon>Polychaeta</taxon>
        <taxon>Sedentaria</taxon>
        <taxon>Scolecida</taxon>
        <taxon>Capitellidae</taxon>
        <taxon>Capitella</taxon>
    </lineage>
</organism>
<dbReference type="EnsemblMetazoa" id="CapteT21278">
    <property type="protein sequence ID" value="CapteP21278"/>
    <property type="gene ID" value="CapteG21278"/>
</dbReference>
<feature type="region of interest" description="Disordered" evidence="1">
    <location>
        <begin position="1"/>
        <end position="57"/>
    </location>
</feature>
<name>R7UJ41_CAPTE</name>
<dbReference type="PANTHER" id="PTHR15967">
    <property type="entry name" value="E2F-ASSOCIATED PHOSPHOPROTEIN"/>
    <property type="match status" value="1"/>
</dbReference>
<evidence type="ECO:0000313" key="2">
    <source>
        <dbReference type="EMBL" id="ELU06220.1"/>
    </source>
</evidence>
<dbReference type="Proteomes" id="UP000014760">
    <property type="component" value="Unassembled WGS sequence"/>
</dbReference>
<dbReference type="EMBL" id="AMQN01007525">
    <property type="status" value="NOT_ANNOTATED_CDS"/>
    <property type="molecule type" value="Genomic_DNA"/>
</dbReference>
<feature type="region of interest" description="Disordered" evidence="1">
    <location>
        <begin position="210"/>
        <end position="233"/>
    </location>
</feature>
<dbReference type="GO" id="GO:0005634">
    <property type="term" value="C:nucleus"/>
    <property type="evidence" value="ECO:0007669"/>
    <property type="project" value="TreeGrafter"/>
</dbReference>
<dbReference type="Pfam" id="PF10238">
    <property type="entry name" value="Eapp_C"/>
    <property type="match status" value="1"/>
</dbReference>
<evidence type="ECO:0000256" key="1">
    <source>
        <dbReference type="SAM" id="MobiDB-lite"/>
    </source>
</evidence>
<evidence type="ECO:0008006" key="5">
    <source>
        <dbReference type="Google" id="ProtNLM"/>
    </source>
</evidence>
<gene>
    <name evidence="2" type="ORF">CAPTEDRAFT_21278</name>
</gene>
<protein>
    <recommendedName>
        <fullName evidence="5">E2F-associated phosphoprotein</fullName>
    </recommendedName>
</protein>
<dbReference type="STRING" id="283909.R7UJ41"/>
<reference evidence="2 4" key="2">
    <citation type="journal article" date="2013" name="Nature">
        <title>Insights into bilaterian evolution from three spiralian genomes.</title>
        <authorList>
            <person name="Simakov O."/>
            <person name="Marletaz F."/>
            <person name="Cho S.J."/>
            <person name="Edsinger-Gonzales E."/>
            <person name="Havlak P."/>
            <person name="Hellsten U."/>
            <person name="Kuo D.H."/>
            <person name="Larsson T."/>
            <person name="Lv J."/>
            <person name="Arendt D."/>
            <person name="Savage R."/>
            <person name="Osoegawa K."/>
            <person name="de Jong P."/>
            <person name="Grimwood J."/>
            <person name="Chapman J.A."/>
            <person name="Shapiro H."/>
            <person name="Aerts A."/>
            <person name="Otillar R.P."/>
            <person name="Terry A.Y."/>
            <person name="Boore J.L."/>
            <person name="Grigoriev I.V."/>
            <person name="Lindberg D.R."/>
            <person name="Seaver E.C."/>
            <person name="Weisblat D.A."/>
            <person name="Putnam N.H."/>
            <person name="Rokhsar D.S."/>
        </authorList>
    </citation>
    <scope>NUCLEOTIDE SEQUENCE</scope>
    <source>
        <strain evidence="2 4">I ESC-2004</strain>
    </source>
</reference>